<evidence type="ECO:0008006" key="4">
    <source>
        <dbReference type="Google" id="ProtNLM"/>
    </source>
</evidence>
<name>A0ABW5BK87_9PROT</name>
<evidence type="ECO:0000313" key="2">
    <source>
        <dbReference type="EMBL" id="MFD2205293.1"/>
    </source>
</evidence>
<gene>
    <name evidence="2" type="ORF">ACFSKO_06720</name>
</gene>
<reference evidence="3" key="1">
    <citation type="journal article" date="2019" name="Int. J. Syst. Evol. Microbiol.">
        <title>The Global Catalogue of Microorganisms (GCM) 10K type strain sequencing project: providing services to taxonomists for standard genome sequencing and annotation.</title>
        <authorList>
            <consortium name="The Broad Institute Genomics Platform"/>
            <consortium name="The Broad Institute Genome Sequencing Center for Infectious Disease"/>
            <person name="Wu L."/>
            <person name="Ma J."/>
        </authorList>
    </citation>
    <scope>NUCLEOTIDE SEQUENCE [LARGE SCALE GENOMIC DNA]</scope>
    <source>
        <strain evidence="3">CGMCC 4.7192</strain>
    </source>
</reference>
<keyword evidence="1" id="KW-0812">Transmembrane</keyword>
<sequence>MLLSGKICTTNKLFRFIRGGFFCCFLSFGVLCSEALSKTPSEVEAALDSVYSDDRYQKQLPLEIKEPKIEKKAPPLKKKKPEKLDFTGLEVLGKILIYGFLILVIVLLGKAIFNYLNDLKRRPQNKTVLEDKPVSYSRVTDMPEELSKETLEYADQLAQKGQFEAAIRALLFCCLKHVRESYHSTLPAALTNREILKSDWLPSDVRQKMGVIVDAEELTEFGGRSAGEQEFNACREAFHIFVRPRTSSVTVERAAI</sequence>
<keyword evidence="3" id="KW-1185">Reference proteome</keyword>
<comment type="caution">
    <text evidence="2">The sequence shown here is derived from an EMBL/GenBank/DDBJ whole genome shotgun (WGS) entry which is preliminary data.</text>
</comment>
<feature type="transmembrane region" description="Helical" evidence="1">
    <location>
        <begin position="95"/>
        <end position="116"/>
    </location>
</feature>
<accession>A0ABW5BK87</accession>
<dbReference type="EMBL" id="JBHUII010000003">
    <property type="protein sequence ID" value="MFD2205293.1"/>
    <property type="molecule type" value="Genomic_DNA"/>
</dbReference>
<evidence type="ECO:0000313" key="3">
    <source>
        <dbReference type="Proteomes" id="UP001597294"/>
    </source>
</evidence>
<proteinExistence type="predicted"/>
<organism evidence="2 3">
    <name type="scientific">Kiloniella antarctica</name>
    <dbReference type="NCBI Taxonomy" id="1550907"/>
    <lineage>
        <taxon>Bacteria</taxon>
        <taxon>Pseudomonadati</taxon>
        <taxon>Pseudomonadota</taxon>
        <taxon>Alphaproteobacteria</taxon>
        <taxon>Rhodospirillales</taxon>
        <taxon>Kiloniellaceae</taxon>
        <taxon>Kiloniella</taxon>
    </lineage>
</organism>
<dbReference type="RefSeq" id="WP_380249759.1">
    <property type="nucleotide sequence ID" value="NZ_JBHUII010000003.1"/>
</dbReference>
<dbReference type="Proteomes" id="UP001597294">
    <property type="component" value="Unassembled WGS sequence"/>
</dbReference>
<protein>
    <recommendedName>
        <fullName evidence="4">DUF4129 domain-containing protein</fullName>
    </recommendedName>
</protein>
<keyword evidence="1" id="KW-0472">Membrane</keyword>
<evidence type="ECO:0000256" key="1">
    <source>
        <dbReference type="SAM" id="Phobius"/>
    </source>
</evidence>
<keyword evidence="1" id="KW-1133">Transmembrane helix</keyword>